<organism evidence="3 4">
    <name type="scientific">Poecilia latipinna</name>
    <name type="common">sailfin molly</name>
    <dbReference type="NCBI Taxonomy" id="48699"/>
    <lineage>
        <taxon>Eukaryota</taxon>
        <taxon>Metazoa</taxon>
        <taxon>Chordata</taxon>
        <taxon>Craniata</taxon>
        <taxon>Vertebrata</taxon>
        <taxon>Euteleostomi</taxon>
        <taxon>Actinopterygii</taxon>
        <taxon>Neopterygii</taxon>
        <taxon>Teleostei</taxon>
        <taxon>Neoteleostei</taxon>
        <taxon>Acanthomorphata</taxon>
        <taxon>Ovalentaria</taxon>
        <taxon>Atherinomorphae</taxon>
        <taxon>Cyprinodontiformes</taxon>
        <taxon>Poeciliidae</taxon>
        <taxon>Poeciliinae</taxon>
        <taxon>Poecilia</taxon>
    </lineage>
</organism>
<reference evidence="3" key="2">
    <citation type="submission" date="2025-09" db="UniProtKB">
        <authorList>
            <consortium name="Ensembl"/>
        </authorList>
    </citation>
    <scope>IDENTIFICATION</scope>
</reference>
<dbReference type="GeneTree" id="ENSGT00940000165419"/>
<dbReference type="Ensembl" id="ENSPLAT00000025083.1">
    <property type="protein sequence ID" value="ENSPLAP00000016196.1"/>
    <property type="gene ID" value="ENSPLAG00000020267.1"/>
</dbReference>
<feature type="region of interest" description="Disordered" evidence="1">
    <location>
        <begin position="179"/>
        <end position="204"/>
    </location>
</feature>
<sequence>MLQDSLKSQPEKCVFSHQFYSFFFFLLPGKIQELSESQTSEFTSFFFFSLLSFLTDFLCFFCSAEESDELEQKPLTPSSSRPVPPSSLDLTGERQMKKKVLAAPTLSVSLGGSESIKSDDLQSTFLSPSPEDAEDTALDFDLDALDTPSDSESLHFPLYDLDLEDDMRRLGVASHRLRVSETRSRSGSGAGSLPGPDQFGLGPLEKEDVVDSKGTRWRCFTTGDPPQESRVDMSVLEPYLRVLSHGGYYGDSGDDIIVFSSCYLPENSLENYQYVMDNLFRFVIGTLELMVAENYMIVYLCAGGQKEKLPGISWLKECYTTIDRRLRKNLKGFYVVHPTWYIKVIATIIRPFIRFVASSSSLFPTAKNGRKPTILYLFLFSSKFSRKLQFVNTLQELSLFVPTEHVQIPDCVLQYDQDQSR</sequence>
<evidence type="ECO:0000313" key="4">
    <source>
        <dbReference type="Proteomes" id="UP000261500"/>
    </source>
</evidence>
<dbReference type="InterPro" id="IPR022181">
    <property type="entry name" value="Bcl2-/adenovirus-E1B"/>
</dbReference>
<dbReference type="GO" id="GO:0005737">
    <property type="term" value="C:cytoplasm"/>
    <property type="evidence" value="ECO:0007669"/>
    <property type="project" value="TreeGrafter"/>
</dbReference>
<dbReference type="SUPFAM" id="SSF52087">
    <property type="entry name" value="CRAL/TRIO domain"/>
    <property type="match status" value="1"/>
</dbReference>
<feature type="domain" description="CRAL-TRIO" evidence="2">
    <location>
        <begin position="236"/>
        <end position="420"/>
    </location>
</feature>
<evidence type="ECO:0000259" key="2">
    <source>
        <dbReference type="PROSITE" id="PS50191"/>
    </source>
</evidence>
<reference evidence="3" key="1">
    <citation type="submission" date="2025-08" db="UniProtKB">
        <authorList>
            <consortium name="Ensembl"/>
        </authorList>
    </citation>
    <scope>IDENTIFICATION</scope>
</reference>
<keyword evidence="4" id="KW-1185">Reference proteome</keyword>
<dbReference type="CDD" id="cd00170">
    <property type="entry name" value="SEC14"/>
    <property type="match status" value="1"/>
</dbReference>
<protein>
    <submittedName>
        <fullName evidence="3">Protein prune homolog 2-like</fullName>
    </submittedName>
</protein>
<dbReference type="PANTHER" id="PTHR12112:SF21">
    <property type="entry name" value="BCL-2_ADENOVIRUS E1B 19 KDA-INTERACTING PROTEIN 2-LIKE PROTEIN"/>
    <property type="match status" value="1"/>
</dbReference>
<dbReference type="Pfam" id="PF12496">
    <property type="entry name" value="BNIP2"/>
    <property type="match status" value="1"/>
</dbReference>
<evidence type="ECO:0000313" key="3">
    <source>
        <dbReference type="Ensembl" id="ENSPLAP00000016196.1"/>
    </source>
</evidence>
<proteinExistence type="predicted"/>
<dbReference type="Pfam" id="PF13716">
    <property type="entry name" value="CRAL_TRIO_2"/>
    <property type="match status" value="1"/>
</dbReference>
<dbReference type="Proteomes" id="UP000261500">
    <property type="component" value="Unplaced"/>
</dbReference>
<dbReference type="PROSITE" id="PS50191">
    <property type="entry name" value="CRAL_TRIO"/>
    <property type="match status" value="1"/>
</dbReference>
<dbReference type="GO" id="GO:0006915">
    <property type="term" value="P:apoptotic process"/>
    <property type="evidence" value="ECO:0007669"/>
    <property type="project" value="TreeGrafter"/>
</dbReference>
<dbReference type="InterPro" id="IPR036865">
    <property type="entry name" value="CRAL-TRIO_dom_sf"/>
</dbReference>
<evidence type="ECO:0000256" key="1">
    <source>
        <dbReference type="SAM" id="MobiDB-lite"/>
    </source>
</evidence>
<name>A0A3B3UU49_9TELE</name>
<dbReference type="AlphaFoldDB" id="A0A3B3UU49"/>
<dbReference type="InterPro" id="IPR001251">
    <property type="entry name" value="CRAL-TRIO_dom"/>
</dbReference>
<feature type="region of interest" description="Disordered" evidence="1">
    <location>
        <begin position="71"/>
        <end position="90"/>
    </location>
</feature>
<accession>A0A3B3UU49</accession>
<dbReference type="PANTHER" id="PTHR12112">
    <property type="entry name" value="BNIP - RELATED"/>
    <property type="match status" value="1"/>
</dbReference>
<dbReference type="Gene3D" id="3.40.525.10">
    <property type="entry name" value="CRAL-TRIO lipid binding domain"/>
    <property type="match status" value="1"/>
</dbReference>